<sequence length="404" mass="45152">MAGYRECGAELRLKEIVTLCSSSFFSRKTVATMRRKRQVRENSLIMFSILLVAFVVAALGKEKGGIRVAFLAMAPTIKSNDMKATFHLMSADNTSCSFEFKFLFSDGVVKVSVLMNERRKLPSLELKIKNLLFEIVQLKPNGFLLSLDYPYGLLSRKDVFVETETEMNSISGTSWKFEKLGSGHGEWVKVMAVSVAGEAISLKIGSDDERTLNTTQPTKVSGSFEIKESLQGEGASKSNSCASFHFRNDGVCDFRKSDVCEALYEIFPKNDEIRPKDGFWRQNWHCLLILLFFAYLCFKGYCKSCVPCSSCHRTSSPKSEGTHSIPSQPSFTSHQNTNLARPQVSLPRSDATSRESINSEYFRMSDLAKSPETPAAGDCRNDGDYSRLQHITAVPILEGHYDCV</sequence>
<feature type="compositionally biased region" description="Polar residues" evidence="1">
    <location>
        <begin position="318"/>
        <end position="340"/>
    </location>
</feature>
<dbReference type="EMBL" id="QCYY01002380">
    <property type="protein sequence ID" value="ROT70853.1"/>
    <property type="molecule type" value="Genomic_DNA"/>
</dbReference>
<evidence type="ECO:0000313" key="4">
    <source>
        <dbReference type="Proteomes" id="UP000283509"/>
    </source>
</evidence>
<evidence type="ECO:0000256" key="1">
    <source>
        <dbReference type="SAM" id="MobiDB-lite"/>
    </source>
</evidence>
<gene>
    <name evidence="3" type="ORF">C7M84_010872</name>
</gene>
<name>A0A423T368_PENVA</name>
<keyword evidence="4" id="KW-1185">Reference proteome</keyword>
<evidence type="ECO:0000256" key="2">
    <source>
        <dbReference type="SAM" id="Phobius"/>
    </source>
</evidence>
<reference evidence="3 4" key="1">
    <citation type="submission" date="2018-04" db="EMBL/GenBank/DDBJ databases">
        <authorList>
            <person name="Zhang X."/>
            <person name="Yuan J."/>
            <person name="Li F."/>
            <person name="Xiang J."/>
        </authorList>
    </citation>
    <scope>NUCLEOTIDE SEQUENCE [LARGE SCALE GENOMIC DNA]</scope>
    <source>
        <tissue evidence="3">Muscle</tissue>
    </source>
</reference>
<accession>A0A423T368</accession>
<reference evidence="3 4" key="2">
    <citation type="submission" date="2019-01" db="EMBL/GenBank/DDBJ databases">
        <title>The decoding of complex shrimp genome reveals the adaptation for benthos swimmer, frequently molting mechanism and breeding impact on genome.</title>
        <authorList>
            <person name="Sun Y."/>
            <person name="Gao Y."/>
            <person name="Yu Y."/>
        </authorList>
    </citation>
    <scope>NUCLEOTIDE SEQUENCE [LARGE SCALE GENOMIC DNA]</scope>
    <source>
        <tissue evidence="3">Muscle</tissue>
    </source>
</reference>
<dbReference type="Proteomes" id="UP000283509">
    <property type="component" value="Unassembled WGS sequence"/>
</dbReference>
<comment type="caution">
    <text evidence="3">The sequence shown here is derived from an EMBL/GenBank/DDBJ whole genome shotgun (WGS) entry which is preliminary data.</text>
</comment>
<keyword evidence="2" id="KW-1133">Transmembrane helix</keyword>
<feature type="region of interest" description="Disordered" evidence="1">
    <location>
        <begin position="318"/>
        <end position="354"/>
    </location>
</feature>
<organism evidence="3 4">
    <name type="scientific">Penaeus vannamei</name>
    <name type="common">Whiteleg shrimp</name>
    <name type="synonym">Litopenaeus vannamei</name>
    <dbReference type="NCBI Taxonomy" id="6689"/>
    <lineage>
        <taxon>Eukaryota</taxon>
        <taxon>Metazoa</taxon>
        <taxon>Ecdysozoa</taxon>
        <taxon>Arthropoda</taxon>
        <taxon>Crustacea</taxon>
        <taxon>Multicrustacea</taxon>
        <taxon>Malacostraca</taxon>
        <taxon>Eumalacostraca</taxon>
        <taxon>Eucarida</taxon>
        <taxon>Decapoda</taxon>
        <taxon>Dendrobranchiata</taxon>
        <taxon>Penaeoidea</taxon>
        <taxon>Penaeidae</taxon>
        <taxon>Penaeus</taxon>
    </lineage>
</organism>
<evidence type="ECO:0000313" key="3">
    <source>
        <dbReference type="EMBL" id="ROT70853.1"/>
    </source>
</evidence>
<keyword evidence="2" id="KW-0472">Membrane</keyword>
<dbReference type="OrthoDB" id="6371833at2759"/>
<protein>
    <submittedName>
        <fullName evidence="3">Uncharacterized protein</fullName>
    </submittedName>
</protein>
<feature type="transmembrane region" description="Helical" evidence="2">
    <location>
        <begin position="43"/>
        <end position="60"/>
    </location>
</feature>
<proteinExistence type="predicted"/>
<keyword evidence="2" id="KW-0812">Transmembrane</keyword>
<dbReference type="AlphaFoldDB" id="A0A423T368"/>